<evidence type="ECO:0000259" key="8">
    <source>
        <dbReference type="Pfam" id="PF01432"/>
    </source>
</evidence>
<comment type="cofactor">
    <cofactor evidence="7">
        <name>Zn(2+)</name>
        <dbReference type="ChEBI" id="CHEBI:29105"/>
    </cofactor>
    <text evidence="7">Binds 1 zinc ion.</text>
</comment>
<evidence type="ECO:0000256" key="5">
    <source>
        <dbReference type="ARBA" id="ARBA00022833"/>
    </source>
</evidence>
<dbReference type="Gene3D" id="1.10.1370.10">
    <property type="entry name" value="Neurolysin, domain 3"/>
    <property type="match status" value="1"/>
</dbReference>
<dbReference type="InterPro" id="IPR024077">
    <property type="entry name" value="Neurolysin/TOP_dom2"/>
</dbReference>
<dbReference type="InterPro" id="IPR024079">
    <property type="entry name" value="MetalloPept_cat_dom_sf"/>
</dbReference>
<evidence type="ECO:0000313" key="9">
    <source>
        <dbReference type="EMBL" id="GAA4668820.1"/>
    </source>
</evidence>
<evidence type="ECO:0000256" key="4">
    <source>
        <dbReference type="ARBA" id="ARBA00022801"/>
    </source>
</evidence>
<comment type="similarity">
    <text evidence="1 7">Belongs to the peptidase M3 family.</text>
</comment>
<dbReference type="Pfam" id="PF01432">
    <property type="entry name" value="Peptidase_M3"/>
    <property type="match status" value="1"/>
</dbReference>
<dbReference type="CDD" id="cd06455">
    <property type="entry name" value="M3A_TOP"/>
    <property type="match status" value="1"/>
</dbReference>
<sequence>MSESPQPLTLPDAEEFEAWVRERAAAGMAQASELVAALKADPTASTVTALESYDRAVQHLGEVAAMGSLFSNVHPDAGVRAAAEEAESQVMRVLTELGLDRELFEVVAGLDGAGLDDAAARLLAHVRRDFTRSGVDRDDATRARITAVRERLTELDQEFSRQLREDVRSIRVAPERLEGLPEDWRAAHPPEDDGLVTVTTDYPDAVPTRMYAHDAQVRHDMAVAFLSKGWPQNDAVLKEMFALRHELAGLVGHSDWASYDAEVKMIGSGPAIPAFIDRIADAAEEPMRRDLAVLLERYRADHPDAEEVPAADAQYYSEAVRRERYEVDSQEVRRYFDFTRVRAGLLEVTARLFGLRYEPVPDAVTWHPEVTVHDVHDADAPAGTPPFGRIYLDLHPRAGKYSHAAQFTLTDGVAGRRLPEGVLVCNFSRELMEHDHVVTLFHEFGHLLHHVLGGRGRWARFAGVATEWDFVEAPSQMLEEWAWNHEVLATFAHDAAGTPIPPELVERMRAGEEFGKGVYARTQMFYAAMSYWFHTERPEDLEAAMRRLQERYAPFGWIEGTRMFASFGHLGGYSSGYYTYMWSLVIAKDLFSAFDEDDLFDTEVARRYREAVLEPGGRRDAADLVADFLGRPSTFESYEAWLAR</sequence>
<dbReference type="RefSeq" id="WP_345262091.1">
    <property type="nucleotide sequence ID" value="NZ_BAABIM010000001.1"/>
</dbReference>
<dbReference type="Gene3D" id="3.40.390.10">
    <property type="entry name" value="Collagenase (Catalytic Domain)"/>
    <property type="match status" value="1"/>
</dbReference>
<name>A0ABP8VRI9_9ACTN</name>
<organism evidence="9 10">
    <name type="scientific">Nocardioides nanhaiensis</name>
    <dbReference type="NCBI Taxonomy" id="1476871"/>
    <lineage>
        <taxon>Bacteria</taxon>
        <taxon>Bacillati</taxon>
        <taxon>Actinomycetota</taxon>
        <taxon>Actinomycetes</taxon>
        <taxon>Propionibacteriales</taxon>
        <taxon>Nocardioidaceae</taxon>
        <taxon>Nocardioides</taxon>
    </lineage>
</organism>
<evidence type="ECO:0000256" key="2">
    <source>
        <dbReference type="ARBA" id="ARBA00022670"/>
    </source>
</evidence>
<reference evidence="10" key="1">
    <citation type="journal article" date="2019" name="Int. J. Syst. Evol. Microbiol.">
        <title>The Global Catalogue of Microorganisms (GCM) 10K type strain sequencing project: providing services to taxonomists for standard genome sequencing and annotation.</title>
        <authorList>
            <consortium name="The Broad Institute Genomics Platform"/>
            <consortium name="The Broad Institute Genome Sequencing Center for Infectious Disease"/>
            <person name="Wu L."/>
            <person name="Ma J."/>
        </authorList>
    </citation>
    <scope>NUCLEOTIDE SEQUENCE [LARGE SCALE GENOMIC DNA]</scope>
    <source>
        <strain evidence="10">JCM 18127</strain>
    </source>
</reference>
<keyword evidence="4 7" id="KW-0378">Hydrolase</keyword>
<evidence type="ECO:0000256" key="6">
    <source>
        <dbReference type="ARBA" id="ARBA00023049"/>
    </source>
</evidence>
<dbReference type="InterPro" id="IPR001567">
    <property type="entry name" value="Pept_M3A_M3B_dom"/>
</dbReference>
<evidence type="ECO:0000256" key="3">
    <source>
        <dbReference type="ARBA" id="ARBA00022723"/>
    </source>
</evidence>
<feature type="domain" description="Peptidase M3A/M3B catalytic" evidence="8">
    <location>
        <begin position="210"/>
        <end position="637"/>
    </location>
</feature>
<dbReference type="PANTHER" id="PTHR11804:SF84">
    <property type="entry name" value="SACCHAROLYSIN"/>
    <property type="match status" value="1"/>
</dbReference>
<dbReference type="EMBL" id="BAABIM010000001">
    <property type="protein sequence ID" value="GAA4668820.1"/>
    <property type="molecule type" value="Genomic_DNA"/>
</dbReference>
<dbReference type="PANTHER" id="PTHR11804">
    <property type="entry name" value="PROTEASE M3 THIMET OLIGOPEPTIDASE-RELATED"/>
    <property type="match status" value="1"/>
</dbReference>
<comment type="caution">
    <text evidence="9">The sequence shown here is derived from an EMBL/GenBank/DDBJ whole genome shotgun (WGS) entry which is preliminary data.</text>
</comment>
<keyword evidence="3 7" id="KW-0479">Metal-binding</keyword>
<keyword evidence="10" id="KW-1185">Reference proteome</keyword>
<evidence type="ECO:0000256" key="7">
    <source>
        <dbReference type="RuleBase" id="RU003435"/>
    </source>
</evidence>
<dbReference type="SUPFAM" id="SSF55486">
    <property type="entry name" value="Metalloproteases ('zincins'), catalytic domain"/>
    <property type="match status" value="1"/>
</dbReference>
<keyword evidence="2 7" id="KW-0645">Protease</keyword>
<protein>
    <submittedName>
        <fullName evidence="9">M3 family metallopeptidase</fullName>
    </submittedName>
</protein>
<dbReference type="InterPro" id="IPR045090">
    <property type="entry name" value="Pept_M3A_M3B"/>
</dbReference>
<dbReference type="Proteomes" id="UP001500621">
    <property type="component" value="Unassembled WGS sequence"/>
</dbReference>
<gene>
    <name evidence="9" type="ORF">GCM10023226_01120</name>
</gene>
<accession>A0ABP8VRI9</accession>
<evidence type="ECO:0000313" key="10">
    <source>
        <dbReference type="Proteomes" id="UP001500621"/>
    </source>
</evidence>
<proteinExistence type="inferred from homology"/>
<evidence type="ECO:0000256" key="1">
    <source>
        <dbReference type="ARBA" id="ARBA00006040"/>
    </source>
</evidence>
<keyword evidence="5 7" id="KW-0862">Zinc</keyword>
<keyword evidence="6 7" id="KW-0482">Metalloprotease</keyword>